<proteinExistence type="predicted"/>
<comment type="caution">
    <text evidence="2">The sequence shown here is derived from an EMBL/GenBank/DDBJ whole genome shotgun (WGS) entry which is preliminary data.</text>
</comment>
<dbReference type="Proteomes" id="UP000655420">
    <property type="component" value="Unassembled WGS sequence"/>
</dbReference>
<keyword evidence="3" id="KW-1185">Reference proteome</keyword>
<name>A0A8J7M5Z5_9RHOB</name>
<dbReference type="EMBL" id="JAEHHL010000001">
    <property type="protein sequence ID" value="MBK0398467.1"/>
    <property type="molecule type" value="Genomic_DNA"/>
</dbReference>
<evidence type="ECO:0000313" key="3">
    <source>
        <dbReference type="Proteomes" id="UP000655420"/>
    </source>
</evidence>
<sequence length="95" mass="11534">METRDQYVERLKQKIDEWNAQITEFDHKMKEASLDAQRQYAAALDEMKEQCAEAEKKMREVANTEREKWEQRRAQFETAWQDIADGFQQAWSRFK</sequence>
<organism evidence="2 3">
    <name type="scientific">Thermohalobaculum xanthum</name>
    <dbReference type="NCBI Taxonomy" id="2753746"/>
    <lineage>
        <taxon>Bacteria</taxon>
        <taxon>Pseudomonadati</taxon>
        <taxon>Pseudomonadota</taxon>
        <taxon>Alphaproteobacteria</taxon>
        <taxon>Rhodobacterales</taxon>
        <taxon>Paracoccaceae</taxon>
        <taxon>Thermohalobaculum</taxon>
    </lineage>
</organism>
<gene>
    <name evidence="2" type="ORF">H0I76_04645</name>
</gene>
<dbReference type="RefSeq" id="WP_200607578.1">
    <property type="nucleotide sequence ID" value="NZ_JAEHHL010000001.1"/>
</dbReference>
<protein>
    <submittedName>
        <fullName evidence="2">Uncharacterized protein</fullName>
    </submittedName>
</protein>
<keyword evidence="1" id="KW-0175">Coiled coil</keyword>
<evidence type="ECO:0000256" key="1">
    <source>
        <dbReference type="SAM" id="Coils"/>
    </source>
</evidence>
<reference evidence="2" key="1">
    <citation type="submission" date="2020-12" db="EMBL/GenBank/DDBJ databases">
        <title>Bacterial taxonomy.</title>
        <authorList>
            <person name="Pan X."/>
        </authorList>
    </citation>
    <scope>NUCLEOTIDE SEQUENCE</scope>
    <source>
        <strain evidence="2">M0105</strain>
    </source>
</reference>
<evidence type="ECO:0000313" key="2">
    <source>
        <dbReference type="EMBL" id="MBK0398467.1"/>
    </source>
</evidence>
<dbReference type="AlphaFoldDB" id="A0A8J7M5Z5"/>
<accession>A0A8J7M5Z5</accession>
<feature type="coiled-coil region" evidence="1">
    <location>
        <begin position="8"/>
        <end position="79"/>
    </location>
</feature>